<organism evidence="1 2">
    <name type="scientific">Hyalangium rubrum</name>
    <dbReference type="NCBI Taxonomy" id="3103134"/>
    <lineage>
        <taxon>Bacteria</taxon>
        <taxon>Pseudomonadati</taxon>
        <taxon>Myxococcota</taxon>
        <taxon>Myxococcia</taxon>
        <taxon>Myxococcales</taxon>
        <taxon>Cystobacterineae</taxon>
        <taxon>Archangiaceae</taxon>
        <taxon>Hyalangium</taxon>
    </lineage>
</organism>
<accession>A0ABU5H4T7</accession>
<sequence>MGEVLLCAKNKLTEGGIIAYSPTQYDRVSEITQELSHAWMLPPSQGCPHVDVILVGVSVEHGLQAREQHREKRDTFLLRQFSCGLSKRRRHAPLHRSSRKALHGGARPIHREVQGRGHPLELFPPPCELTCDLLPAQVLALPERMIPILELGYGKVRRAPFTACRVQRKQFGEEQAEGPVSIRDEMMHRHHEQMPLWLQLYQTDPPKRTMLQVKRAGDLLARDGQGLFLCRSRVCLAPGKVNRVSDSLSGLPIHFDKGCPEDLVSLRHLSECLFQHKEVEWTLEPGSASLVESRCGAMEFGQEPHAFLLE</sequence>
<name>A0ABU5H4T7_9BACT</name>
<comment type="caution">
    <text evidence="1">The sequence shown here is derived from an EMBL/GenBank/DDBJ whole genome shotgun (WGS) entry which is preliminary data.</text>
</comment>
<gene>
    <name evidence="1" type="ORF">SYV04_17680</name>
</gene>
<evidence type="ECO:0000313" key="1">
    <source>
        <dbReference type="EMBL" id="MDY7228256.1"/>
    </source>
</evidence>
<proteinExistence type="predicted"/>
<keyword evidence="2" id="KW-1185">Reference proteome</keyword>
<dbReference type="Proteomes" id="UP001291309">
    <property type="component" value="Unassembled WGS sequence"/>
</dbReference>
<reference evidence="1 2" key="1">
    <citation type="submission" date="2023-12" db="EMBL/GenBank/DDBJ databases">
        <title>the genome sequence of Hyalangium sp. s54d21.</title>
        <authorList>
            <person name="Zhang X."/>
        </authorList>
    </citation>
    <scope>NUCLEOTIDE SEQUENCE [LARGE SCALE GENOMIC DNA]</scope>
    <source>
        <strain evidence="2">s54d21</strain>
    </source>
</reference>
<protein>
    <submittedName>
        <fullName evidence="1">Uncharacterized protein</fullName>
    </submittedName>
</protein>
<dbReference type="EMBL" id="JAXIVS010000005">
    <property type="protein sequence ID" value="MDY7228256.1"/>
    <property type="molecule type" value="Genomic_DNA"/>
</dbReference>
<evidence type="ECO:0000313" key="2">
    <source>
        <dbReference type="Proteomes" id="UP001291309"/>
    </source>
</evidence>